<evidence type="ECO:0000256" key="1">
    <source>
        <dbReference type="SAM" id="SignalP"/>
    </source>
</evidence>
<feature type="domain" description="3-keto-alpha-glucoside-1,2-lyase/3-keto-2-hydroxy-glucal hydratase" evidence="2">
    <location>
        <begin position="24"/>
        <end position="210"/>
    </location>
</feature>
<evidence type="ECO:0000313" key="3">
    <source>
        <dbReference type="EMBL" id="MEN7549660.1"/>
    </source>
</evidence>
<dbReference type="Gene3D" id="2.60.120.560">
    <property type="entry name" value="Exo-inulinase, domain 1"/>
    <property type="match status" value="2"/>
</dbReference>
<dbReference type="Proteomes" id="UP001403385">
    <property type="component" value="Unassembled WGS sequence"/>
</dbReference>
<comment type="caution">
    <text evidence="3">The sequence shown here is derived from an EMBL/GenBank/DDBJ whole genome shotgun (WGS) entry which is preliminary data.</text>
</comment>
<keyword evidence="4" id="KW-1185">Reference proteome</keyword>
<sequence length="458" mass="51843">MKMKSLHFMFFCCLIAIQSVAQDGWIQLFNGKNLDGWKRLNGKAEYRIENGAIVGTSKMGTPNTFLCTEEMYGDFIFEVEVKVDPRLNSGIQIRSNSLPNYQDGRVHGYQVEIDPSDRAYSGGIYDEGRRGWLYPLARNEKGQKAFQVSKWNKYRIEAIGNTLRTYINGVQCANLVDDVTAKGFIGLQVHSIYDKSIEGAEVSWRNIRIKTQNLEEERWTVQPNAVEVNFIPNTLTEYEKRKGWRLLWDGKSTKGWKSAKGGKFPKKGWRIKNGVLKVESSGGEESAHGGDIITEELFTNFELIVDFKITEGANSGIKYFVDPELNKGAGSAIGLEFQILDDKKHPDAKKGVKGNRTLGSLYDLITATNLSVPNRGKVFKGIGNWNRARILVKDNKVEHWLNGAKVVEFERGSQIFRALVAYSKYKDWPNFGEAVAGPILLQDHGDEVFFRSIKIREF</sequence>
<gene>
    <name evidence="3" type="ORF">AAG747_17180</name>
</gene>
<reference evidence="3 4" key="1">
    <citation type="submission" date="2024-04" db="EMBL/GenBank/DDBJ databases">
        <title>Novel genus in family Flammeovirgaceae.</title>
        <authorList>
            <person name="Nguyen T.H."/>
            <person name="Vuong T.Q."/>
            <person name="Le H."/>
            <person name="Kim S.-G."/>
        </authorList>
    </citation>
    <scope>NUCLEOTIDE SEQUENCE [LARGE SCALE GENOMIC DNA]</scope>
    <source>
        <strain evidence="3 4">JCM 23209</strain>
    </source>
</reference>
<evidence type="ECO:0000313" key="4">
    <source>
        <dbReference type="Proteomes" id="UP001403385"/>
    </source>
</evidence>
<feature type="domain" description="3-keto-alpha-glucoside-1,2-lyase/3-keto-2-hydroxy-glucal hydratase" evidence="2">
    <location>
        <begin position="243"/>
        <end position="456"/>
    </location>
</feature>
<feature type="signal peptide" evidence="1">
    <location>
        <begin position="1"/>
        <end position="21"/>
    </location>
</feature>
<organism evidence="3 4">
    <name type="scientific">Rapidithrix thailandica</name>
    <dbReference type="NCBI Taxonomy" id="413964"/>
    <lineage>
        <taxon>Bacteria</taxon>
        <taxon>Pseudomonadati</taxon>
        <taxon>Bacteroidota</taxon>
        <taxon>Cytophagia</taxon>
        <taxon>Cytophagales</taxon>
        <taxon>Flammeovirgaceae</taxon>
        <taxon>Rapidithrix</taxon>
    </lineage>
</organism>
<protein>
    <submittedName>
        <fullName evidence="3">DUF1080 domain-containing protein</fullName>
    </submittedName>
</protein>
<name>A0AAW9SAZ2_9BACT</name>
<dbReference type="EMBL" id="JBDKWZ010000010">
    <property type="protein sequence ID" value="MEN7549660.1"/>
    <property type="molecule type" value="Genomic_DNA"/>
</dbReference>
<evidence type="ECO:0000259" key="2">
    <source>
        <dbReference type="Pfam" id="PF06439"/>
    </source>
</evidence>
<dbReference type="Pfam" id="PF06439">
    <property type="entry name" value="3keto-disac_hyd"/>
    <property type="match status" value="2"/>
</dbReference>
<dbReference type="GO" id="GO:0016787">
    <property type="term" value="F:hydrolase activity"/>
    <property type="evidence" value="ECO:0007669"/>
    <property type="project" value="InterPro"/>
</dbReference>
<proteinExistence type="predicted"/>
<dbReference type="AlphaFoldDB" id="A0AAW9SAZ2"/>
<accession>A0AAW9SAZ2</accession>
<dbReference type="RefSeq" id="WP_346822439.1">
    <property type="nucleotide sequence ID" value="NZ_JBDKWZ010000010.1"/>
</dbReference>
<dbReference type="InterPro" id="IPR010496">
    <property type="entry name" value="AL/BT2_dom"/>
</dbReference>
<keyword evidence="1" id="KW-0732">Signal</keyword>
<feature type="chain" id="PRO_5043757263" evidence="1">
    <location>
        <begin position="22"/>
        <end position="458"/>
    </location>
</feature>